<dbReference type="Pfam" id="PF00550">
    <property type="entry name" value="PP-binding"/>
    <property type="match status" value="1"/>
</dbReference>
<evidence type="ECO:0000313" key="5">
    <source>
        <dbReference type="EMBL" id="CEG55876.1"/>
    </source>
</evidence>
<dbReference type="InterPro" id="IPR009081">
    <property type="entry name" value="PP-bd_ACP"/>
</dbReference>
<feature type="transmembrane region" description="Helical" evidence="3">
    <location>
        <begin position="628"/>
        <end position="646"/>
    </location>
</feature>
<keyword evidence="1" id="KW-0596">Phosphopantetheine</keyword>
<reference evidence="6" key="1">
    <citation type="submission" date="2014-09" db="EMBL/GenBank/DDBJ databases">
        <authorList>
            <person name="Gomez-Valero L."/>
        </authorList>
    </citation>
    <scope>NUCLEOTIDE SEQUENCE [LARGE SCALE GENOMIC DNA]</scope>
    <source>
        <strain evidence="6">ATCC700992</strain>
    </source>
</reference>
<protein>
    <submittedName>
        <fullName evidence="5">Non-ribosomal peptide synthetase terminal domain protein</fullName>
    </submittedName>
</protein>
<dbReference type="STRING" id="1212491.LFA_0409"/>
<dbReference type="SUPFAM" id="SSF47336">
    <property type="entry name" value="ACP-like"/>
    <property type="match status" value="1"/>
</dbReference>
<feature type="transmembrane region" description="Helical" evidence="3">
    <location>
        <begin position="653"/>
        <end position="674"/>
    </location>
</feature>
<keyword evidence="3" id="KW-0472">Membrane</keyword>
<dbReference type="InterPro" id="IPR036736">
    <property type="entry name" value="ACP-like_sf"/>
</dbReference>
<dbReference type="FunFam" id="3.40.50.12780:FF:000012">
    <property type="entry name" value="Non-ribosomal peptide synthetase"/>
    <property type="match status" value="1"/>
</dbReference>
<dbReference type="PANTHER" id="PTHR45527">
    <property type="entry name" value="NONRIBOSOMAL PEPTIDE SYNTHETASE"/>
    <property type="match status" value="1"/>
</dbReference>
<dbReference type="CDD" id="cd05930">
    <property type="entry name" value="A_NRPS"/>
    <property type="match status" value="1"/>
</dbReference>
<accession>A0A098G1L5</accession>
<dbReference type="RefSeq" id="WP_231865885.1">
    <property type="nucleotide sequence ID" value="NZ_LN614827.1"/>
</dbReference>
<evidence type="ECO:0000313" key="6">
    <source>
        <dbReference type="Proteomes" id="UP000032430"/>
    </source>
</evidence>
<dbReference type="NCBIfam" id="TIGR02353">
    <property type="entry name" value="NRPS_term_dom"/>
    <property type="match status" value="1"/>
</dbReference>
<dbReference type="PANTHER" id="PTHR45527:SF1">
    <property type="entry name" value="FATTY ACID SYNTHASE"/>
    <property type="match status" value="1"/>
</dbReference>
<dbReference type="InterPro" id="IPR045851">
    <property type="entry name" value="AMP-bd_C_sf"/>
</dbReference>
<feature type="transmembrane region" description="Helical" evidence="3">
    <location>
        <begin position="686"/>
        <end position="705"/>
    </location>
</feature>
<evidence type="ECO:0000259" key="4">
    <source>
        <dbReference type="PROSITE" id="PS50075"/>
    </source>
</evidence>
<dbReference type="InterPro" id="IPR012728">
    <property type="entry name" value="Pls/PosA_C"/>
</dbReference>
<dbReference type="PROSITE" id="PS00012">
    <property type="entry name" value="PHOSPHOPANTETHEINE"/>
    <property type="match status" value="1"/>
</dbReference>
<feature type="transmembrane region" description="Helical" evidence="3">
    <location>
        <begin position="1095"/>
        <end position="1119"/>
    </location>
</feature>
<feature type="transmembrane region" description="Helical" evidence="3">
    <location>
        <begin position="860"/>
        <end position="880"/>
    </location>
</feature>
<organism evidence="5 6">
    <name type="scientific">Legionella fallonii LLAP-10</name>
    <dbReference type="NCBI Taxonomy" id="1212491"/>
    <lineage>
        <taxon>Bacteria</taxon>
        <taxon>Pseudomonadati</taxon>
        <taxon>Pseudomonadota</taxon>
        <taxon>Gammaproteobacteria</taxon>
        <taxon>Legionellales</taxon>
        <taxon>Legionellaceae</taxon>
        <taxon>Legionella</taxon>
    </lineage>
</organism>
<dbReference type="GO" id="GO:0043041">
    <property type="term" value="P:amino acid activation for nonribosomal peptide biosynthetic process"/>
    <property type="evidence" value="ECO:0007669"/>
    <property type="project" value="TreeGrafter"/>
</dbReference>
<keyword evidence="6" id="KW-1185">Reference proteome</keyword>
<dbReference type="SUPFAM" id="SSF51161">
    <property type="entry name" value="Trimeric LpxA-like enzymes"/>
    <property type="match status" value="3"/>
</dbReference>
<dbReference type="NCBIfam" id="TIGR01733">
    <property type="entry name" value="AA-adenyl-dom"/>
    <property type="match status" value="1"/>
</dbReference>
<feature type="transmembrane region" description="Helical" evidence="3">
    <location>
        <begin position="1125"/>
        <end position="1150"/>
    </location>
</feature>
<dbReference type="Gene3D" id="3.40.50.12780">
    <property type="entry name" value="N-terminal domain of ligase-like"/>
    <property type="match status" value="1"/>
</dbReference>
<dbReference type="Pfam" id="PF13193">
    <property type="entry name" value="AMP-binding_C"/>
    <property type="match status" value="1"/>
</dbReference>
<dbReference type="InterPro" id="IPR006162">
    <property type="entry name" value="Ppantetheine_attach_site"/>
</dbReference>
<dbReference type="Gene3D" id="3.30.300.30">
    <property type="match status" value="1"/>
</dbReference>
<gene>
    <name evidence="5" type="ORF">LFA_0409</name>
</gene>
<sequence>MGALTGKNSMQLHHFFEESVKNYPNNIALICENAFISYQELENRSNQLAHYLYSQNISKGGIVGILLERSIDCYIAILAALKIGAAYVPIDSDYPDERINYIFTDLAFDAVLTSSYQYKQKNLNWPSTFILDELSTIVSSQSTDKLPSVQQANDIDNLCYIIYTSGSTGKPKGVEVTHKNICHYVRVASDLYEMSERDRVYQGFSLAFDASLEEVWMAFANGAALIACTEKEVRSGLGLISFLKHHQVSVFSTVPTLLSSLEGQLPNLRLLILGGETCSANLVKRWSRPGLKIMNTYGPTEATVIATSAECHPDKEVTIGKPLPGYEVFIVDECLNEVTVGNEGELCIAGPAVARGYVNRPESTQEKFVLNPKDKNQRWYKTGDLASKDIHGNLHFAGRVDDQVKLRGFRIELNEIEAVIMGFSGVTQAAVSLQTLDQPALAAYLTLDKAKHFDLDQFKAYLRNTLPNYMVPCFIEILDAFPLLASGKINRKELPKPTAIKTNKPYQAPTTELEKDISEVWEKILECSSASIDADFFYDLGGHSLLAAKVVSNLRQLPKLKNISILDLYKNPTISQLAKKFSNSNASLGNEESIPREKYRAPQWKYYLCGFAQLFGILFQYALSTWQLLAVALLYALNSAEFSLISRETQIGLFALFLFLPIISVIIPVSLKWLLLGRVKPGQYPLWGWFYFRWWLVHQLLRTLYLNKYLPGTPLNRIYYRLLGAKVGKNCHIGTTLIGVPDLLTIGDNCSIGIDVKLNGYKVEDGWLKIGGINLGVNSYIGSRSVIDINTQVEDNVVLEEMSMLPANVLIPKGAYYAGSPAVPSVLPPDHITRQKVEVEESSTLENTCFGILHYLGIQFLMIMYTLCFLPSVSLVTYYYEQGNYLTTLLFAIPAGTILFLGLHYLSIIICKKIILDKIKPGRYPIRSLYYFRYWLVARMLDEGEVFILSDSLYMPMFMRLLGAKLGKRVEMGETPHIIPDLVTIKDGGFSASAVAMAWPKVYNDSITYAPVIVGEKGFLGNFSVLPGDKKIGDGGLLGTLSIAPEGNQSAEVNTAWLGSPAVFLPKRELFVGYSDKETYNPSKKIYCTRLAIEFFRIILPTMFSLVILFNLIVVMNFMLAHSSWFVTALTLPVAELFSVLGLIGLLVGLKWMLLGRLKPLTKPIWDIFIWKNDIVEYSFNYFMCSYFVELALGTPYAFLVPRCLGSKVGKRAYTDTVSFSEFDLISIGDDVCLNSDVTIQTHLYEDRIFKVSNVVISSGCNVGVASIVLYNTLMEENATLGSLSLLMKGERLPANTEWAGIPAQSTLVTGNLHPVHQADTEVVGATGQVIPELL</sequence>
<dbReference type="InterPro" id="IPR020845">
    <property type="entry name" value="AMP-binding_CS"/>
</dbReference>
<keyword evidence="2" id="KW-0597">Phosphoprotein</keyword>
<dbReference type="Pfam" id="PF00501">
    <property type="entry name" value="AMP-binding"/>
    <property type="match status" value="1"/>
</dbReference>
<dbReference type="Gene3D" id="2.160.10.10">
    <property type="entry name" value="Hexapeptide repeat proteins"/>
    <property type="match status" value="2"/>
</dbReference>
<dbReference type="InterPro" id="IPR010071">
    <property type="entry name" value="AA_adenyl_dom"/>
</dbReference>
<proteinExistence type="predicted"/>
<dbReference type="HOGENOM" id="CLU_002751_0_0_6"/>
<dbReference type="InterPro" id="IPR000873">
    <property type="entry name" value="AMP-dep_synth/lig_dom"/>
</dbReference>
<dbReference type="InterPro" id="IPR011004">
    <property type="entry name" value="Trimer_LpxA-like_sf"/>
</dbReference>
<name>A0A098G1L5_9GAMM</name>
<feature type="domain" description="Carrier" evidence="4">
    <location>
        <begin position="508"/>
        <end position="585"/>
    </location>
</feature>
<feature type="transmembrane region" description="Helical" evidence="3">
    <location>
        <begin position="886"/>
        <end position="911"/>
    </location>
</feature>
<dbReference type="PROSITE" id="PS00455">
    <property type="entry name" value="AMP_BINDING"/>
    <property type="match status" value="1"/>
</dbReference>
<dbReference type="EMBL" id="LN614827">
    <property type="protein sequence ID" value="CEG55876.1"/>
    <property type="molecule type" value="Genomic_DNA"/>
</dbReference>
<dbReference type="GO" id="GO:0005737">
    <property type="term" value="C:cytoplasm"/>
    <property type="evidence" value="ECO:0007669"/>
    <property type="project" value="TreeGrafter"/>
</dbReference>
<dbReference type="GO" id="GO:0044550">
    <property type="term" value="P:secondary metabolite biosynthetic process"/>
    <property type="evidence" value="ECO:0007669"/>
    <property type="project" value="TreeGrafter"/>
</dbReference>
<dbReference type="Proteomes" id="UP000032430">
    <property type="component" value="Chromosome I"/>
</dbReference>
<keyword evidence="3" id="KW-0812">Transmembrane</keyword>
<dbReference type="Gene3D" id="1.10.1200.10">
    <property type="entry name" value="ACP-like"/>
    <property type="match status" value="1"/>
</dbReference>
<evidence type="ECO:0000256" key="1">
    <source>
        <dbReference type="ARBA" id="ARBA00022450"/>
    </source>
</evidence>
<dbReference type="FunFam" id="3.40.50.980:FF:000001">
    <property type="entry name" value="Non-ribosomal peptide synthetase"/>
    <property type="match status" value="1"/>
</dbReference>
<dbReference type="GO" id="GO:0031177">
    <property type="term" value="F:phosphopantetheine binding"/>
    <property type="evidence" value="ECO:0007669"/>
    <property type="project" value="TreeGrafter"/>
</dbReference>
<evidence type="ECO:0000256" key="3">
    <source>
        <dbReference type="SAM" id="Phobius"/>
    </source>
</evidence>
<dbReference type="PROSITE" id="PS50075">
    <property type="entry name" value="CARRIER"/>
    <property type="match status" value="1"/>
</dbReference>
<dbReference type="SUPFAM" id="SSF56801">
    <property type="entry name" value="Acetyl-CoA synthetase-like"/>
    <property type="match status" value="1"/>
</dbReference>
<dbReference type="InterPro" id="IPR025110">
    <property type="entry name" value="AMP-bd_C"/>
</dbReference>
<keyword evidence="3" id="KW-1133">Transmembrane helix</keyword>
<dbReference type="InterPro" id="IPR042099">
    <property type="entry name" value="ANL_N_sf"/>
</dbReference>
<dbReference type="KEGG" id="lfa:LFA_0409"/>
<evidence type="ECO:0000256" key="2">
    <source>
        <dbReference type="ARBA" id="ARBA00022553"/>
    </source>
</evidence>